<feature type="region of interest" description="Disordered" evidence="1">
    <location>
        <begin position="110"/>
        <end position="137"/>
    </location>
</feature>
<sequence length="137" mass="15227">MAFRLTFNFCSLLSFTTGDGKSLNLFSLRLSDSNSNSIAKLPGSFLRALPPRSSTLRHFNKPKSSGKEDSLFACKSRTMISPRSFNRPPPLIDESLLSCSSSVVFRNTRHFEKTPDGTSDREHSDKSKTGSGFSWAR</sequence>
<accession>A0A6B0USL2</accession>
<name>A0A6B0USL2_IXORI</name>
<dbReference type="AlphaFoldDB" id="A0A6B0USL2"/>
<feature type="compositionally biased region" description="Basic and acidic residues" evidence="1">
    <location>
        <begin position="110"/>
        <end position="128"/>
    </location>
</feature>
<evidence type="ECO:0000313" key="2">
    <source>
        <dbReference type="EMBL" id="MXU92779.1"/>
    </source>
</evidence>
<dbReference type="EMBL" id="GIFC01010696">
    <property type="protein sequence ID" value="MXU92779.1"/>
    <property type="molecule type" value="Transcribed_RNA"/>
</dbReference>
<evidence type="ECO:0000256" key="1">
    <source>
        <dbReference type="SAM" id="MobiDB-lite"/>
    </source>
</evidence>
<protein>
    <submittedName>
        <fullName evidence="2">Putative secreted protein</fullName>
    </submittedName>
</protein>
<reference evidence="2" key="1">
    <citation type="submission" date="2019-12" db="EMBL/GenBank/DDBJ databases">
        <title>An insight into the sialome of adult female Ixodes ricinus ticks feeding for 6 days.</title>
        <authorList>
            <person name="Perner J."/>
            <person name="Ribeiro J.M.C."/>
        </authorList>
    </citation>
    <scope>NUCLEOTIDE SEQUENCE</scope>
    <source>
        <strain evidence="2">Semi-engorged</strain>
        <tissue evidence="2">Salivary glands</tissue>
    </source>
</reference>
<organism evidence="2">
    <name type="scientific">Ixodes ricinus</name>
    <name type="common">Common tick</name>
    <name type="synonym">Acarus ricinus</name>
    <dbReference type="NCBI Taxonomy" id="34613"/>
    <lineage>
        <taxon>Eukaryota</taxon>
        <taxon>Metazoa</taxon>
        <taxon>Ecdysozoa</taxon>
        <taxon>Arthropoda</taxon>
        <taxon>Chelicerata</taxon>
        <taxon>Arachnida</taxon>
        <taxon>Acari</taxon>
        <taxon>Parasitiformes</taxon>
        <taxon>Ixodida</taxon>
        <taxon>Ixodoidea</taxon>
        <taxon>Ixodidae</taxon>
        <taxon>Ixodinae</taxon>
        <taxon>Ixodes</taxon>
    </lineage>
</organism>
<proteinExistence type="predicted"/>